<keyword evidence="2" id="KW-1185">Reference proteome</keyword>
<comment type="caution">
    <text evidence="1">The sequence shown here is derived from an EMBL/GenBank/DDBJ whole genome shotgun (WGS) entry which is preliminary data.</text>
</comment>
<gene>
    <name evidence="1" type="ORF">KC19_9G109100</name>
</gene>
<dbReference type="AlphaFoldDB" id="A0A8T0GV31"/>
<organism evidence="1 2">
    <name type="scientific">Ceratodon purpureus</name>
    <name type="common">Fire moss</name>
    <name type="synonym">Dicranum purpureum</name>
    <dbReference type="NCBI Taxonomy" id="3225"/>
    <lineage>
        <taxon>Eukaryota</taxon>
        <taxon>Viridiplantae</taxon>
        <taxon>Streptophyta</taxon>
        <taxon>Embryophyta</taxon>
        <taxon>Bryophyta</taxon>
        <taxon>Bryophytina</taxon>
        <taxon>Bryopsida</taxon>
        <taxon>Dicranidae</taxon>
        <taxon>Pseudoditrichales</taxon>
        <taxon>Ditrichaceae</taxon>
        <taxon>Ceratodon</taxon>
    </lineage>
</organism>
<protein>
    <submittedName>
        <fullName evidence="1">Uncharacterized protein</fullName>
    </submittedName>
</protein>
<evidence type="ECO:0000313" key="1">
    <source>
        <dbReference type="EMBL" id="KAG0561994.1"/>
    </source>
</evidence>
<sequence>MVRPGNVLNKGAAPRSTRYFGRQFYDPRDVPEPPKTAGFLRAHLSYRYPRPWKCQDPEVWRYPDHILPTPYPKGEHPGHDLIFTRLCYRRDHVDKISEGLVKAHPHLVTGKKSGKP</sequence>
<evidence type="ECO:0000313" key="2">
    <source>
        <dbReference type="Proteomes" id="UP000822688"/>
    </source>
</evidence>
<name>A0A8T0GV31_CERPU</name>
<dbReference type="Proteomes" id="UP000822688">
    <property type="component" value="Chromosome 9"/>
</dbReference>
<accession>A0A8T0GV31</accession>
<proteinExistence type="predicted"/>
<dbReference type="EMBL" id="CM026430">
    <property type="protein sequence ID" value="KAG0561994.1"/>
    <property type="molecule type" value="Genomic_DNA"/>
</dbReference>
<reference evidence="1" key="1">
    <citation type="submission" date="2020-06" db="EMBL/GenBank/DDBJ databases">
        <title>WGS assembly of Ceratodon purpureus strain R40.</title>
        <authorList>
            <person name="Carey S.B."/>
            <person name="Jenkins J."/>
            <person name="Shu S."/>
            <person name="Lovell J.T."/>
            <person name="Sreedasyam A."/>
            <person name="Maumus F."/>
            <person name="Tiley G.P."/>
            <person name="Fernandez-Pozo N."/>
            <person name="Barry K."/>
            <person name="Chen C."/>
            <person name="Wang M."/>
            <person name="Lipzen A."/>
            <person name="Daum C."/>
            <person name="Saski C.A."/>
            <person name="Payton A.C."/>
            <person name="Mcbreen J.C."/>
            <person name="Conrad R.E."/>
            <person name="Kollar L.M."/>
            <person name="Olsson S."/>
            <person name="Huttunen S."/>
            <person name="Landis J.B."/>
            <person name="Wickett N.J."/>
            <person name="Johnson M.G."/>
            <person name="Rensing S.A."/>
            <person name="Grimwood J."/>
            <person name="Schmutz J."/>
            <person name="Mcdaniel S.F."/>
        </authorList>
    </citation>
    <scope>NUCLEOTIDE SEQUENCE</scope>
    <source>
        <strain evidence="1">R40</strain>
    </source>
</reference>